<proteinExistence type="predicted"/>
<keyword evidence="2" id="KW-1185">Reference proteome</keyword>
<gene>
    <name evidence="1" type="ORF">L1049_014068</name>
</gene>
<evidence type="ECO:0000313" key="1">
    <source>
        <dbReference type="EMBL" id="KAK9280379.1"/>
    </source>
</evidence>
<accession>A0AAP0RLM4</accession>
<comment type="caution">
    <text evidence="1">The sequence shown here is derived from an EMBL/GenBank/DDBJ whole genome shotgun (WGS) entry which is preliminary data.</text>
</comment>
<evidence type="ECO:0000313" key="2">
    <source>
        <dbReference type="Proteomes" id="UP001415857"/>
    </source>
</evidence>
<dbReference type="Proteomes" id="UP001415857">
    <property type="component" value="Unassembled WGS sequence"/>
</dbReference>
<organism evidence="1 2">
    <name type="scientific">Liquidambar formosana</name>
    <name type="common">Formosan gum</name>
    <dbReference type="NCBI Taxonomy" id="63359"/>
    <lineage>
        <taxon>Eukaryota</taxon>
        <taxon>Viridiplantae</taxon>
        <taxon>Streptophyta</taxon>
        <taxon>Embryophyta</taxon>
        <taxon>Tracheophyta</taxon>
        <taxon>Spermatophyta</taxon>
        <taxon>Magnoliopsida</taxon>
        <taxon>eudicotyledons</taxon>
        <taxon>Gunneridae</taxon>
        <taxon>Pentapetalae</taxon>
        <taxon>Saxifragales</taxon>
        <taxon>Altingiaceae</taxon>
        <taxon>Liquidambar</taxon>
    </lineage>
</organism>
<reference evidence="1 2" key="1">
    <citation type="journal article" date="2024" name="Plant J.">
        <title>Genome sequences and population genomics reveal climatic adaptation and genomic divergence between two closely related sweetgum species.</title>
        <authorList>
            <person name="Xu W.Q."/>
            <person name="Ren C.Q."/>
            <person name="Zhang X.Y."/>
            <person name="Comes H.P."/>
            <person name="Liu X.H."/>
            <person name="Li Y.G."/>
            <person name="Kettle C.J."/>
            <person name="Jalonen R."/>
            <person name="Gaisberger H."/>
            <person name="Ma Y.Z."/>
            <person name="Qiu Y.X."/>
        </authorList>
    </citation>
    <scope>NUCLEOTIDE SEQUENCE [LARGE SCALE GENOMIC DNA]</scope>
    <source>
        <strain evidence="1">Hangzhou</strain>
    </source>
</reference>
<name>A0AAP0RLM4_LIQFO</name>
<dbReference type="AlphaFoldDB" id="A0AAP0RLM4"/>
<protein>
    <submittedName>
        <fullName evidence="1">Uncharacterized protein</fullName>
    </submittedName>
</protein>
<sequence>MDRHCSISSQQGLSMQWLLHMKQGACRFQINSLSHLVQFDHNHSGCQRCSGSASISGFRSGIWMGCCSDEIHG</sequence>
<dbReference type="EMBL" id="JBBPBK010000008">
    <property type="protein sequence ID" value="KAK9280379.1"/>
    <property type="molecule type" value="Genomic_DNA"/>
</dbReference>